<dbReference type="AlphaFoldDB" id="A0A7C9LSE2"/>
<protein>
    <submittedName>
        <fullName evidence="1">Uncharacterized protein</fullName>
    </submittedName>
</protein>
<sequence>MEQLPFNFASVPPTWELCFNKDCPRKDTCMRYFVGQHLPDDKTVGYAIYPNALQKGKCKFYVEKRVIRAAWGFHNLFLNVKRVDDTPIRREIQQYLGSRPTYYRYMNGQLTLTPEQQEGIMNIFRSYGYTEELSFDNYFTRYAYE</sequence>
<dbReference type="Pfam" id="PF19555">
    <property type="entry name" value="DUF6078"/>
    <property type="match status" value="1"/>
</dbReference>
<evidence type="ECO:0000313" key="1">
    <source>
        <dbReference type="EMBL" id="MUL27419.1"/>
    </source>
</evidence>
<accession>A0A7C9LSE2</accession>
<gene>
    <name evidence="1" type="ORF">F0475_03640</name>
</gene>
<name>A0A7C9LSE2_9BACT</name>
<evidence type="ECO:0000313" key="2">
    <source>
        <dbReference type="Proteomes" id="UP000482295"/>
    </source>
</evidence>
<dbReference type="Proteomes" id="UP000482295">
    <property type="component" value="Unassembled WGS sequence"/>
</dbReference>
<dbReference type="EMBL" id="VVIQ01000003">
    <property type="protein sequence ID" value="MUL27419.1"/>
    <property type="molecule type" value="Genomic_DNA"/>
</dbReference>
<reference evidence="1 2" key="1">
    <citation type="submission" date="2019-09" db="EMBL/GenBank/DDBJ databases">
        <title>Prevotella A2879 sp. nov., isolated from an abscess of a patient.</title>
        <authorList>
            <person name="Buhl M."/>
            <person name="Oberhettinger P."/>
        </authorList>
    </citation>
    <scope>NUCLEOTIDE SEQUENCE [LARGE SCALE GENOMIC DNA]</scope>
    <source>
        <strain evidence="1 2">A2879</strain>
    </source>
</reference>
<comment type="caution">
    <text evidence="1">The sequence shown here is derived from an EMBL/GenBank/DDBJ whole genome shotgun (WGS) entry which is preliminary data.</text>
</comment>
<dbReference type="RefSeq" id="WP_155715419.1">
    <property type="nucleotide sequence ID" value="NZ_VVIQ01000003.1"/>
</dbReference>
<dbReference type="InterPro" id="IPR045724">
    <property type="entry name" value="DUF6078"/>
</dbReference>
<keyword evidence="2" id="KW-1185">Reference proteome</keyword>
<proteinExistence type="predicted"/>
<organism evidence="1 2">
    <name type="scientific">Prevotella vespertina</name>
    <dbReference type="NCBI Taxonomy" id="2608404"/>
    <lineage>
        <taxon>Bacteria</taxon>
        <taxon>Pseudomonadati</taxon>
        <taxon>Bacteroidota</taxon>
        <taxon>Bacteroidia</taxon>
        <taxon>Bacteroidales</taxon>
        <taxon>Prevotellaceae</taxon>
        <taxon>Prevotella</taxon>
    </lineage>
</organism>